<comment type="similarity">
    <text evidence="1">Belongs to the SfsA family.</text>
</comment>
<gene>
    <name evidence="1 4" type="primary">sfsA</name>
    <name evidence="4" type="ORF">IAA70_07575</name>
</gene>
<dbReference type="PANTHER" id="PTHR30545:SF2">
    <property type="entry name" value="SUGAR FERMENTATION STIMULATION PROTEIN A"/>
    <property type="match status" value="1"/>
</dbReference>
<comment type="caution">
    <text evidence="4">The sequence shown here is derived from an EMBL/GenBank/DDBJ whole genome shotgun (WGS) entry which is preliminary data.</text>
</comment>
<organism evidence="4 5">
    <name type="scientific">Candidatus Avoscillospira stercoripullorum</name>
    <dbReference type="NCBI Taxonomy" id="2840709"/>
    <lineage>
        <taxon>Bacteria</taxon>
        <taxon>Bacillati</taxon>
        <taxon>Bacillota</taxon>
        <taxon>Clostridia</taxon>
        <taxon>Eubacteriales</taxon>
        <taxon>Oscillospiraceae</taxon>
        <taxon>Oscillospiraceae incertae sedis</taxon>
        <taxon>Candidatus Avoscillospira</taxon>
    </lineage>
</organism>
<evidence type="ECO:0000259" key="3">
    <source>
        <dbReference type="Pfam" id="PF17746"/>
    </source>
</evidence>
<dbReference type="PANTHER" id="PTHR30545">
    <property type="entry name" value="SUGAR FERMENTATION STIMULATION PROTEIN A"/>
    <property type="match status" value="1"/>
</dbReference>
<protein>
    <recommendedName>
        <fullName evidence="1">Sugar fermentation stimulation protein homolog</fullName>
    </recommendedName>
</protein>
<evidence type="ECO:0000313" key="4">
    <source>
        <dbReference type="EMBL" id="HIR10249.1"/>
    </source>
</evidence>
<sequence>MRYFKSLTPGIFRARPNRFLALVELQGELQRCHVPNTGRLGELLLPGAAVWCKKAETPGRKTAWSLLVVKKGENLVNIDSQAPNHVAAEYVAGGGLGIVPDFVKPEQVFGDSRLDLYYEAGAVKGYVEVKGVTLEEDGVARFPDAPTQRGRKHLLALKAAVAAGYRATALFVIQMEGVNSFSPNTPRDPAFAQALSEAAAAGVEVKAVTCRVTPETLSITGEVPVVL</sequence>
<proteinExistence type="inferred from homology"/>
<name>A0A9D1A981_9FIRM</name>
<evidence type="ECO:0000256" key="1">
    <source>
        <dbReference type="HAMAP-Rule" id="MF_00095"/>
    </source>
</evidence>
<dbReference type="EMBL" id="DVGD01000247">
    <property type="protein sequence ID" value="HIR10249.1"/>
    <property type="molecule type" value="Genomic_DNA"/>
</dbReference>
<dbReference type="Pfam" id="PF17746">
    <property type="entry name" value="SfsA_N"/>
    <property type="match status" value="1"/>
</dbReference>
<dbReference type="InterPro" id="IPR005224">
    <property type="entry name" value="SfsA"/>
</dbReference>
<dbReference type="InterPro" id="IPR040452">
    <property type="entry name" value="SfsA_C"/>
</dbReference>
<reference evidence="4" key="1">
    <citation type="submission" date="2020-10" db="EMBL/GenBank/DDBJ databases">
        <authorList>
            <person name="Gilroy R."/>
        </authorList>
    </citation>
    <scope>NUCLEOTIDE SEQUENCE</scope>
    <source>
        <strain evidence="4">ChiHjej9B8-7071</strain>
    </source>
</reference>
<dbReference type="NCBIfam" id="TIGR00230">
    <property type="entry name" value="sfsA"/>
    <property type="match status" value="1"/>
</dbReference>
<dbReference type="InterPro" id="IPR041465">
    <property type="entry name" value="SfsA_N"/>
</dbReference>
<accession>A0A9D1A981</accession>
<dbReference type="AlphaFoldDB" id="A0A9D1A981"/>
<feature type="domain" description="SfsA N-terminal OB" evidence="3">
    <location>
        <begin position="15"/>
        <end position="78"/>
    </location>
</feature>
<dbReference type="Gene3D" id="3.40.1350.60">
    <property type="match status" value="1"/>
</dbReference>
<dbReference type="CDD" id="cd22359">
    <property type="entry name" value="SfsA-like_bacterial"/>
    <property type="match status" value="1"/>
</dbReference>
<feature type="domain" description="Sugar fermentation stimulation protein C-terminal" evidence="2">
    <location>
        <begin position="82"/>
        <end position="215"/>
    </location>
</feature>
<evidence type="ECO:0000259" key="2">
    <source>
        <dbReference type="Pfam" id="PF03749"/>
    </source>
</evidence>
<dbReference type="Gene3D" id="2.40.50.580">
    <property type="match status" value="1"/>
</dbReference>
<dbReference type="GO" id="GO:0003677">
    <property type="term" value="F:DNA binding"/>
    <property type="evidence" value="ECO:0007669"/>
    <property type="project" value="InterPro"/>
</dbReference>
<dbReference type="HAMAP" id="MF_00095">
    <property type="entry name" value="SfsA"/>
    <property type="match status" value="1"/>
</dbReference>
<reference evidence="4" key="2">
    <citation type="journal article" date="2021" name="PeerJ">
        <title>Extensive microbial diversity within the chicken gut microbiome revealed by metagenomics and culture.</title>
        <authorList>
            <person name="Gilroy R."/>
            <person name="Ravi A."/>
            <person name="Getino M."/>
            <person name="Pursley I."/>
            <person name="Horton D.L."/>
            <person name="Alikhan N.F."/>
            <person name="Baker D."/>
            <person name="Gharbi K."/>
            <person name="Hall N."/>
            <person name="Watson M."/>
            <person name="Adriaenssens E.M."/>
            <person name="Foster-Nyarko E."/>
            <person name="Jarju S."/>
            <person name="Secka A."/>
            <person name="Antonio M."/>
            <person name="Oren A."/>
            <person name="Chaudhuri R.R."/>
            <person name="La Ragione R."/>
            <person name="Hildebrand F."/>
            <person name="Pallen M.J."/>
        </authorList>
    </citation>
    <scope>NUCLEOTIDE SEQUENCE</scope>
    <source>
        <strain evidence="4">ChiHjej9B8-7071</strain>
    </source>
</reference>
<evidence type="ECO:0000313" key="5">
    <source>
        <dbReference type="Proteomes" id="UP000824258"/>
    </source>
</evidence>
<dbReference type="Pfam" id="PF03749">
    <property type="entry name" value="SfsA"/>
    <property type="match status" value="1"/>
</dbReference>
<dbReference type="Proteomes" id="UP000824258">
    <property type="component" value="Unassembled WGS sequence"/>
</dbReference>